<reference evidence="3 4" key="1">
    <citation type="submission" date="2018-08" db="EMBL/GenBank/DDBJ databases">
        <authorList>
            <person name="Laetsch R D."/>
            <person name="Stevens L."/>
            <person name="Kumar S."/>
            <person name="Blaxter L. M."/>
        </authorList>
    </citation>
    <scope>NUCLEOTIDE SEQUENCE [LARGE SCALE GENOMIC DNA]</scope>
</reference>
<organism evidence="3 4">
    <name type="scientific">Litomosoides sigmodontis</name>
    <name type="common">Filarial nematode worm</name>
    <dbReference type="NCBI Taxonomy" id="42156"/>
    <lineage>
        <taxon>Eukaryota</taxon>
        <taxon>Metazoa</taxon>
        <taxon>Ecdysozoa</taxon>
        <taxon>Nematoda</taxon>
        <taxon>Chromadorea</taxon>
        <taxon>Rhabditida</taxon>
        <taxon>Spirurina</taxon>
        <taxon>Spiruromorpha</taxon>
        <taxon>Filarioidea</taxon>
        <taxon>Onchocercidae</taxon>
        <taxon>Litomosoides</taxon>
    </lineage>
</organism>
<feature type="chain" id="PRO_5018127195" description="Zasp-like motif domain-containing protein" evidence="2">
    <location>
        <begin position="18"/>
        <end position="207"/>
    </location>
</feature>
<dbReference type="Proteomes" id="UP000277928">
    <property type="component" value="Unassembled WGS sequence"/>
</dbReference>
<proteinExistence type="predicted"/>
<sequence>MLFRLLMAAQLVQFCATSHIPDLYWSPSIFGHRDGAEEVNNKVTAAHGSMTLTKDVQAAASASAEASTVVAEQLSSVRSFHLLSQLMKRSAVHLQLIMMRKIQTTKLAGFQVPSVETIPMKQYQYNNKNYMLASEQELETFAGGKQNGNEVFRRRVSKMAVPPGYQPKTASASTSAPGYKPQVQYPAGSPAPAYKPSESVQYGLRKI</sequence>
<keyword evidence="4" id="KW-1185">Reference proteome</keyword>
<name>A0A3P6TLL6_LITSI</name>
<protein>
    <recommendedName>
        <fullName evidence="5">Zasp-like motif domain-containing protein</fullName>
    </recommendedName>
</protein>
<feature type="signal peptide" evidence="2">
    <location>
        <begin position="1"/>
        <end position="17"/>
    </location>
</feature>
<evidence type="ECO:0000256" key="2">
    <source>
        <dbReference type="SAM" id="SignalP"/>
    </source>
</evidence>
<dbReference type="OrthoDB" id="5862243at2759"/>
<dbReference type="AlphaFoldDB" id="A0A3P6TLL6"/>
<feature type="region of interest" description="Disordered" evidence="1">
    <location>
        <begin position="162"/>
        <end position="207"/>
    </location>
</feature>
<dbReference type="EMBL" id="UYRX01000767">
    <property type="protein sequence ID" value="VDK86077.1"/>
    <property type="molecule type" value="Genomic_DNA"/>
</dbReference>
<gene>
    <name evidence="3" type="ORF">NLS_LOCUS7435</name>
</gene>
<keyword evidence="2" id="KW-0732">Signal</keyword>
<evidence type="ECO:0000313" key="4">
    <source>
        <dbReference type="Proteomes" id="UP000277928"/>
    </source>
</evidence>
<evidence type="ECO:0000313" key="3">
    <source>
        <dbReference type="EMBL" id="VDK86077.1"/>
    </source>
</evidence>
<evidence type="ECO:0008006" key="5">
    <source>
        <dbReference type="Google" id="ProtNLM"/>
    </source>
</evidence>
<accession>A0A3P6TLL6</accession>
<evidence type="ECO:0000256" key="1">
    <source>
        <dbReference type="SAM" id="MobiDB-lite"/>
    </source>
</evidence>